<name>A0A926JRF1_9FLAO</name>
<keyword evidence="3" id="KW-1185">Reference proteome</keyword>
<accession>A0A926JRF1</accession>
<protein>
    <submittedName>
        <fullName evidence="2">Uncharacterized protein</fullName>
    </submittedName>
</protein>
<feature type="transmembrane region" description="Helical" evidence="1">
    <location>
        <begin position="95"/>
        <end position="115"/>
    </location>
</feature>
<sequence length="174" mass="19266">MTKRDFFILLIKMFGLYSVVTTLFSVLPGNLPFAIMGTDTYTIILIAVTVLIAIGLFVALIFKSDRIVTLLKLDKGFDEDKIELGNLKPADIIKIAAFIIGGLLVLDHLPSFLIYSFFAFRSHMAGVASGAPDRFNWIISGLNVIIGFLLLTNYDFIANKLKTGNTGKNENRDQ</sequence>
<keyword evidence="1" id="KW-0812">Transmembrane</keyword>
<comment type="caution">
    <text evidence="2">The sequence shown here is derived from an EMBL/GenBank/DDBJ whole genome shotgun (WGS) entry which is preliminary data.</text>
</comment>
<dbReference type="AlphaFoldDB" id="A0A926JRF1"/>
<gene>
    <name evidence="2" type="ORF">IBL28_09115</name>
</gene>
<dbReference type="EMBL" id="JACVDC010000021">
    <property type="protein sequence ID" value="MBC9796125.1"/>
    <property type="molecule type" value="Genomic_DNA"/>
</dbReference>
<feature type="transmembrane region" description="Helical" evidence="1">
    <location>
        <begin position="7"/>
        <end position="28"/>
    </location>
</feature>
<evidence type="ECO:0000256" key="1">
    <source>
        <dbReference type="SAM" id="Phobius"/>
    </source>
</evidence>
<dbReference type="RefSeq" id="WP_187965275.1">
    <property type="nucleotide sequence ID" value="NZ_JACVDC010000021.1"/>
</dbReference>
<keyword evidence="1" id="KW-0472">Membrane</keyword>
<feature type="transmembrane region" description="Helical" evidence="1">
    <location>
        <begin position="135"/>
        <end position="154"/>
    </location>
</feature>
<organism evidence="2 3">
    <name type="scientific">Sinomicrobium weinanense</name>
    <dbReference type="NCBI Taxonomy" id="2842200"/>
    <lineage>
        <taxon>Bacteria</taxon>
        <taxon>Pseudomonadati</taxon>
        <taxon>Bacteroidota</taxon>
        <taxon>Flavobacteriia</taxon>
        <taxon>Flavobacteriales</taxon>
        <taxon>Flavobacteriaceae</taxon>
        <taxon>Sinomicrobium</taxon>
    </lineage>
</organism>
<evidence type="ECO:0000313" key="2">
    <source>
        <dbReference type="EMBL" id="MBC9796125.1"/>
    </source>
</evidence>
<reference evidence="2 3" key="1">
    <citation type="submission" date="2020-09" db="EMBL/GenBank/DDBJ databases">
        <title>Sinomicrobium weinanense sp. nov., a halophilic bacteria isolated from saline-alkali soil.</title>
        <authorList>
            <person name="Wu P."/>
            <person name="Ren H."/>
            <person name="Mei Y."/>
            <person name="Liang Y."/>
            <person name="Chen Z."/>
        </authorList>
    </citation>
    <scope>NUCLEOTIDE SEQUENCE [LARGE SCALE GENOMIC DNA]</scope>
    <source>
        <strain evidence="2 3">FJxs</strain>
    </source>
</reference>
<dbReference type="Proteomes" id="UP000653730">
    <property type="component" value="Unassembled WGS sequence"/>
</dbReference>
<proteinExistence type="predicted"/>
<evidence type="ECO:0000313" key="3">
    <source>
        <dbReference type="Proteomes" id="UP000653730"/>
    </source>
</evidence>
<feature type="transmembrane region" description="Helical" evidence="1">
    <location>
        <begin position="40"/>
        <end position="62"/>
    </location>
</feature>
<keyword evidence="1" id="KW-1133">Transmembrane helix</keyword>